<dbReference type="SUPFAM" id="SSF158682">
    <property type="entry name" value="TerB-like"/>
    <property type="match status" value="1"/>
</dbReference>
<evidence type="ECO:0000313" key="1">
    <source>
        <dbReference type="EMBL" id="SDJ57574.1"/>
    </source>
</evidence>
<reference evidence="1 2" key="1">
    <citation type="submission" date="2016-10" db="EMBL/GenBank/DDBJ databases">
        <authorList>
            <person name="de Groot N.N."/>
        </authorList>
    </citation>
    <scope>NUCLEOTIDE SEQUENCE [LARGE SCALE GENOMIC DNA]</scope>
    <source>
        <strain evidence="1 2">DSM 26424</strain>
    </source>
</reference>
<gene>
    <name evidence="1" type="ORF">SAMN04487993_105213</name>
</gene>
<protein>
    <submittedName>
        <fullName evidence="1">Tellurite resistance protein TerB</fullName>
    </submittedName>
</protein>
<proteinExistence type="predicted"/>
<dbReference type="InterPro" id="IPR029024">
    <property type="entry name" value="TerB-like"/>
</dbReference>
<name>A0A1G8UV95_9RHOB</name>
<dbReference type="STRING" id="555512.SAMN04487993_105213"/>
<organism evidence="1 2">
    <name type="scientific">Salipiger marinus</name>
    <dbReference type="NCBI Taxonomy" id="555512"/>
    <lineage>
        <taxon>Bacteria</taxon>
        <taxon>Pseudomonadati</taxon>
        <taxon>Pseudomonadota</taxon>
        <taxon>Alphaproteobacteria</taxon>
        <taxon>Rhodobacterales</taxon>
        <taxon>Roseobacteraceae</taxon>
        <taxon>Salipiger</taxon>
    </lineage>
</organism>
<accession>A0A1G8UV95</accession>
<evidence type="ECO:0000313" key="2">
    <source>
        <dbReference type="Proteomes" id="UP000199093"/>
    </source>
</evidence>
<dbReference type="Gene3D" id="1.10.3680.10">
    <property type="entry name" value="TerB-like"/>
    <property type="match status" value="1"/>
</dbReference>
<sequence length="302" mass="33954">MLLLSWLSHRAPEFDTPLPESWFSEQRGLNTVVPSADEVEEDATSTDDGISLDELLCLIDYCGASGEVTRRRITLRKIARGPHAPILSAVCHERRAFRQFRCDRIEGFITEDGEVISCDVFFRDTLLLNLAELAPSAAQQALPAARQIRERLRPALSLLVTTAQADGEFHPEELDAICHYVEAELMEGTRCEEFRDDVTVEVLDQITNLVRYMRPQRSSIAGYLSRVLDYNEADRERLARAIARVIAADGILRDEEAALLEELDTLAAQQAAENYRRFMKGSYTFVISADSLAEGGRFDPDD</sequence>
<dbReference type="Proteomes" id="UP000199093">
    <property type="component" value="Unassembled WGS sequence"/>
</dbReference>
<keyword evidence="2" id="KW-1185">Reference proteome</keyword>
<dbReference type="EMBL" id="FNEJ01000052">
    <property type="protein sequence ID" value="SDJ57574.1"/>
    <property type="molecule type" value="Genomic_DNA"/>
</dbReference>
<dbReference type="AlphaFoldDB" id="A0A1G8UV95"/>